<evidence type="ECO:0000256" key="8">
    <source>
        <dbReference type="PROSITE-ProRule" id="PRU10016"/>
    </source>
</evidence>
<comment type="similarity">
    <text evidence="1">Belongs to the thymidylate synthase family.</text>
</comment>
<evidence type="ECO:0000256" key="7">
    <source>
        <dbReference type="ARBA" id="ARBA00022727"/>
    </source>
</evidence>
<dbReference type="EC" id="2.1.1.45" evidence="2"/>
<dbReference type="GO" id="GO:0006235">
    <property type="term" value="P:dTTP biosynthetic process"/>
    <property type="evidence" value="ECO:0007669"/>
    <property type="project" value="UniProtKB-UniPathway"/>
</dbReference>
<feature type="active site" evidence="8">
    <location>
        <position position="146"/>
    </location>
</feature>
<keyword evidence="7" id="KW-0545">Nucleotide biosynthesis</keyword>
<dbReference type="PANTHER" id="PTHR11548">
    <property type="entry name" value="THYMIDYLATE SYNTHASE 1"/>
    <property type="match status" value="1"/>
</dbReference>
<dbReference type="VEuPathDB" id="VectorBase:GPPI046377"/>
<dbReference type="InterPro" id="IPR023451">
    <property type="entry name" value="Thymidate_synth/dCMP_Mease_dom"/>
</dbReference>
<dbReference type="GO" id="GO:0004799">
    <property type="term" value="F:thymidylate synthase activity"/>
    <property type="evidence" value="ECO:0007669"/>
    <property type="project" value="UniProtKB-EC"/>
</dbReference>
<dbReference type="EnsemblMetazoa" id="GPPI046377-RA">
    <property type="protein sequence ID" value="GPPI046377-PA"/>
    <property type="gene ID" value="GPPI046377"/>
</dbReference>
<dbReference type="Gene3D" id="3.30.572.10">
    <property type="entry name" value="Thymidylate synthase/dCMP hydroxymethylase domain"/>
    <property type="match status" value="1"/>
</dbReference>
<proteinExistence type="inferred from homology"/>
<evidence type="ECO:0000313" key="10">
    <source>
        <dbReference type="EnsemblMetazoa" id="GPPI046377-PA"/>
    </source>
</evidence>
<evidence type="ECO:0000256" key="3">
    <source>
        <dbReference type="ARBA" id="ARBA00015931"/>
    </source>
</evidence>
<evidence type="ECO:0000256" key="6">
    <source>
        <dbReference type="ARBA" id="ARBA00022679"/>
    </source>
</evidence>
<dbReference type="InterPro" id="IPR045097">
    <property type="entry name" value="Thymidate_synth/dCMP_Mease"/>
</dbReference>
<dbReference type="AlphaFoldDB" id="A0A1B0C149"/>
<dbReference type="CDD" id="cd00351">
    <property type="entry name" value="TS_Pyrimidine_HMase"/>
    <property type="match status" value="1"/>
</dbReference>
<dbReference type="PROSITE" id="PS00091">
    <property type="entry name" value="THYMIDYLATE_SYNTHASE"/>
    <property type="match status" value="1"/>
</dbReference>
<dbReference type="Pfam" id="PF00303">
    <property type="entry name" value="Thymidylat_synt"/>
    <property type="match status" value="1"/>
</dbReference>
<evidence type="ECO:0000256" key="4">
    <source>
        <dbReference type="ARBA" id="ARBA00022490"/>
    </source>
</evidence>
<dbReference type="Proteomes" id="UP000092460">
    <property type="component" value="Unassembled WGS sequence"/>
</dbReference>
<evidence type="ECO:0000256" key="1">
    <source>
        <dbReference type="ARBA" id="ARBA00009972"/>
    </source>
</evidence>
<keyword evidence="6" id="KW-0808">Transferase</keyword>
<dbReference type="EMBL" id="JXJN01023883">
    <property type="status" value="NOT_ANNOTATED_CDS"/>
    <property type="molecule type" value="Genomic_DNA"/>
</dbReference>
<dbReference type="GO" id="GO:0006231">
    <property type="term" value="P:dTMP biosynthetic process"/>
    <property type="evidence" value="ECO:0007669"/>
    <property type="project" value="InterPro"/>
</dbReference>
<keyword evidence="5" id="KW-0489">Methyltransferase</keyword>
<dbReference type="PANTHER" id="PTHR11548:SF9">
    <property type="entry name" value="THYMIDYLATE SYNTHASE"/>
    <property type="match status" value="1"/>
</dbReference>
<dbReference type="STRING" id="67801.A0A1B0C149"/>
<dbReference type="InterPro" id="IPR020940">
    <property type="entry name" value="Thymidylate_synthase_AS"/>
</dbReference>
<dbReference type="GO" id="GO:0005829">
    <property type="term" value="C:cytosol"/>
    <property type="evidence" value="ECO:0007669"/>
    <property type="project" value="TreeGrafter"/>
</dbReference>
<dbReference type="PRINTS" id="PR00108">
    <property type="entry name" value="THYMDSNTHASE"/>
</dbReference>
<dbReference type="UniPathway" id="UPA00575"/>
<sequence length="288" mass="33560">MKQYLDLLHFILRHGIPKQDRTKIGTLSIFGYQMRINLKNGFPLLTTKHCHFKSIVYELLWFLSGNTNISYLKKHKISIWNHWADKKGDLGPIYGKQWRYWKTYNNSTIDQILTAVNQLKNTPESRRILISAWNVGDLKFMSLPPCHILFQFYVVNQTLSCQVYQRSCDIFLGLPFNLASYALLTHMFAQQCELQVGELIWTGGDVHLYMIVPENISDALLIDSYNVGCAWIVKAISSASQPISIAKLISPRILLFHYDTQKQLLFQEHSMEILRIHMVNYFLLLLFL</sequence>
<protein>
    <recommendedName>
        <fullName evidence="3">Thymidylate synthase</fullName>
        <ecNumber evidence="2">2.1.1.45</ecNumber>
    </recommendedName>
</protein>
<accession>A0A1B0C149</accession>
<dbReference type="GO" id="GO:0032259">
    <property type="term" value="P:methylation"/>
    <property type="evidence" value="ECO:0007669"/>
    <property type="project" value="UniProtKB-KW"/>
</dbReference>
<feature type="domain" description="Thymidylate synthase/dCMP hydroxymethylase" evidence="9">
    <location>
        <begin position="2"/>
        <end position="217"/>
    </location>
</feature>
<evidence type="ECO:0000313" key="11">
    <source>
        <dbReference type="Proteomes" id="UP000092460"/>
    </source>
</evidence>
<evidence type="ECO:0000256" key="2">
    <source>
        <dbReference type="ARBA" id="ARBA00011947"/>
    </source>
</evidence>
<evidence type="ECO:0000259" key="9">
    <source>
        <dbReference type="Pfam" id="PF00303"/>
    </source>
</evidence>
<reference evidence="11" key="1">
    <citation type="submission" date="2015-01" db="EMBL/GenBank/DDBJ databases">
        <authorList>
            <person name="Aksoy S."/>
            <person name="Warren W."/>
            <person name="Wilson R.K."/>
        </authorList>
    </citation>
    <scope>NUCLEOTIDE SEQUENCE [LARGE SCALE GENOMIC DNA]</scope>
    <source>
        <strain evidence="11">IAEA</strain>
    </source>
</reference>
<reference evidence="10" key="2">
    <citation type="submission" date="2020-05" db="UniProtKB">
        <authorList>
            <consortium name="EnsemblMetazoa"/>
        </authorList>
    </citation>
    <scope>IDENTIFICATION</scope>
    <source>
        <strain evidence="10">IAEA</strain>
    </source>
</reference>
<keyword evidence="11" id="KW-1185">Reference proteome</keyword>
<name>A0A1B0C149_9MUSC</name>
<dbReference type="NCBIfam" id="TIGR03284">
    <property type="entry name" value="thym_sym"/>
    <property type="match status" value="2"/>
</dbReference>
<dbReference type="SUPFAM" id="SSF55831">
    <property type="entry name" value="Thymidylate synthase/dCMP hydroxymethylase"/>
    <property type="match status" value="1"/>
</dbReference>
<keyword evidence="4" id="KW-0963">Cytoplasm</keyword>
<dbReference type="NCBIfam" id="NF002497">
    <property type="entry name" value="PRK01827.1-3"/>
    <property type="match status" value="1"/>
</dbReference>
<organism evidence="10 11">
    <name type="scientific">Glossina palpalis gambiensis</name>
    <dbReference type="NCBI Taxonomy" id="67801"/>
    <lineage>
        <taxon>Eukaryota</taxon>
        <taxon>Metazoa</taxon>
        <taxon>Ecdysozoa</taxon>
        <taxon>Arthropoda</taxon>
        <taxon>Hexapoda</taxon>
        <taxon>Insecta</taxon>
        <taxon>Pterygota</taxon>
        <taxon>Neoptera</taxon>
        <taxon>Endopterygota</taxon>
        <taxon>Diptera</taxon>
        <taxon>Brachycera</taxon>
        <taxon>Muscomorpha</taxon>
        <taxon>Hippoboscoidea</taxon>
        <taxon>Glossinidae</taxon>
        <taxon>Glossina</taxon>
    </lineage>
</organism>
<evidence type="ECO:0000256" key="5">
    <source>
        <dbReference type="ARBA" id="ARBA00022603"/>
    </source>
</evidence>
<dbReference type="InterPro" id="IPR000398">
    <property type="entry name" value="Thymidylate_synthase"/>
</dbReference>
<dbReference type="InterPro" id="IPR036926">
    <property type="entry name" value="Thymidate_synth/dCMP_Mease_sf"/>
</dbReference>
<dbReference type="HAMAP" id="MF_00008">
    <property type="entry name" value="Thymidy_synth_bact"/>
    <property type="match status" value="1"/>
</dbReference>